<dbReference type="GeneID" id="33936595"/>
<protein>
    <submittedName>
        <fullName evidence="1">Uncharacterized protein</fullName>
    </submittedName>
</protein>
<dbReference type="AlphaFoldDB" id="A0A219AS97"/>
<dbReference type="Proteomes" id="UP000078397">
    <property type="component" value="Unassembled WGS sequence"/>
</dbReference>
<keyword evidence="2" id="KW-1185">Reference proteome</keyword>
<organism evidence="1 2">
    <name type="scientific">Pochonia chlamydosporia 170</name>
    <dbReference type="NCBI Taxonomy" id="1380566"/>
    <lineage>
        <taxon>Eukaryota</taxon>
        <taxon>Fungi</taxon>
        <taxon>Dikarya</taxon>
        <taxon>Ascomycota</taxon>
        <taxon>Pezizomycotina</taxon>
        <taxon>Sordariomycetes</taxon>
        <taxon>Hypocreomycetidae</taxon>
        <taxon>Hypocreales</taxon>
        <taxon>Clavicipitaceae</taxon>
        <taxon>Pochonia</taxon>
    </lineage>
</organism>
<dbReference type="EMBL" id="LSBJ02000003">
    <property type="protein sequence ID" value="OWT43164.1"/>
    <property type="molecule type" value="Genomic_DNA"/>
</dbReference>
<dbReference type="KEGG" id="pchm:VFPPC_17660"/>
<accession>A0A219AS97</accession>
<evidence type="ECO:0000313" key="2">
    <source>
        <dbReference type="Proteomes" id="UP000078397"/>
    </source>
</evidence>
<name>A0A219AS97_METCM</name>
<sequence length="125" mass="13623">MVGMMPYGMCGEQGAASCVRVRVHVCVLRQTGLVDAGDKTAPGHKANLFYEIQAAYEEVCGSYISLLTCNIAQDAAVLIVLLVRCKPGEENRTVKPGGRQLKLKAAKTEPIFKPAPRKMKILENF</sequence>
<comment type="caution">
    <text evidence="1">The sequence shown here is derived from an EMBL/GenBank/DDBJ whole genome shotgun (WGS) entry which is preliminary data.</text>
</comment>
<reference evidence="1 2" key="1">
    <citation type="journal article" date="2016" name="PLoS Pathog.">
        <title>Biosynthesis of antibiotic leucinostatins in bio-control fungus Purpureocillium lilacinum and their inhibition on phytophthora revealed by genome mining.</title>
        <authorList>
            <person name="Wang G."/>
            <person name="Liu Z."/>
            <person name="Lin R."/>
            <person name="Li E."/>
            <person name="Mao Z."/>
            <person name="Ling J."/>
            <person name="Yang Y."/>
            <person name="Yin W.B."/>
            <person name="Xie B."/>
        </authorList>
    </citation>
    <scope>NUCLEOTIDE SEQUENCE [LARGE SCALE GENOMIC DNA]</scope>
    <source>
        <strain evidence="1">170</strain>
    </source>
</reference>
<dbReference type="RefSeq" id="XP_022285611.1">
    <property type="nucleotide sequence ID" value="XM_022429351.1"/>
</dbReference>
<evidence type="ECO:0000313" key="1">
    <source>
        <dbReference type="EMBL" id="OWT43164.1"/>
    </source>
</evidence>
<gene>
    <name evidence="1" type="ORF">VFPPC_17660</name>
</gene>
<proteinExistence type="predicted"/>